<sequence length="427" mass="47417">MSKVICDTNIVEQPKTSNVELLDLLVIGGGAAGFFTAINAAERYPQWRITILEKGKEPLQKVRISGGGRCNLTNAEYVPQEFVRAYPRGAKELLSPFHRFMSGDVMEWFEAHGVPVKIEADGRVFPDSNNSESIINCFMKAIQKSGIALLTAQNVRDIQFANDLWQVQTATDTFTTERLVVTTGSNPKMWDILARLGHTIVPPVPSLFTFHTDDTFIKDLAGVSAEVALSLLSTEGTPLKVRQRGPLLITHWGFSGPAVLRASAWGARLLADRDYQCVLQVNWTAASGEELTFEQVLADLQEQKAQHAKRQVYTHPLYGLPKRLWERITEREGIAGQLWAEVGKPFLRDLAMALTASHFRITGKATFKEEFVTAGGVRLSEVNFKTFESKLHPRLYLAGEVLDIDAVTGGFNFQNAWTGGYVIADSF</sequence>
<evidence type="ECO:0000313" key="6">
    <source>
        <dbReference type="EMBL" id="AMD86021.1"/>
    </source>
</evidence>
<reference evidence="7 9" key="2">
    <citation type="submission" date="2017-06" db="EMBL/GenBank/DDBJ databases">
        <authorList>
            <consortium name="Pathogen Informatics"/>
        </authorList>
    </citation>
    <scope>NUCLEOTIDE SEQUENCE [LARGE SCALE GENOMIC DNA]</scope>
    <source>
        <strain evidence="7 9">NCTC12947</strain>
    </source>
</reference>
<feature type="domain" description="RsdA/BaiN/AoA(So)-like insert" evidence="5">
    <location>
        <begin position="204"/>
        <end position="372"/>
    </location>
</feature>
<feature type="domain" description="RsdA/BaiN/AoA(So)-like Rossmann fold-like" evidence="4">
    <location>
        <begin position="23"/>
        <end position="424"/>
    </location>
</feature>
<dbReference type="Gene3D" id="3.50.50.60">
    <property type="entry name" value="FAD/NAD(P)-binding domain"/>
    <property type="match status" value="1"/>
</dbReference>
<evidence type="ECO:0000313" key="7">
    <source>
        <dbReference type="EMBL" id="SNV14746.1"/>
    </source>
</evidence>
<dbReference type="SUPFAM" id="SSF160996">
    <property type="entry name" value="HI0933 insert domain-like"/>
    <property type="match status" value="1"/>
</dbReference>
<dbReference type="Proteomes" id="UP000065822">
    <property type="component" value="Chromosome"/>
</dbReference>
<keyword evidence="2" id="KW-0285">Flavoprotein</keyword>
<dbReference type="EMBL" id="LT906449">
    <property type="protein sequence ID" value="SNV14746.1"/>
    <property type="molecule type" value="Genomic_DNA"/>
</dbReference>
<evidence type="ECO:0000259" key="5">
    <source>
        <dbReference type="Pfam" id="PF22780"/>
    </source>
</evidence>
<dbReference type="Gene3D" id="2.40.30.10">
    <property type="entry name" value="Translation factors"/>
    <property type="match status" value="1"/>
</dbReference>
<gene>
    <name evidence="6" type="ORF">AXF12_11190</name>
    <name evidence="7" type="ORF">SAMEA44541418_01908</name>
</gene>
<dbReference type="Gene3D" id="1.10.8.260">
    <property type="entry name" value="HI0933 insert domain-like"/>
    <property type="match status" value="1"/>
</dbReference>
<dbReference type="Proteomes" id="UP000215539">
    <property type="component" value="Chromosome 1"/>
</dbReference>
<keyword evidence="8" id="KW-1185">Reference proteome</keyword>
<dbReference type="InterPro" id="IPR057661">
    <property type="entry name" value="RsdA/BaiN/AoA(So)_Rossmann"/>
</dbReference>
<dbReference type="RefSeq" id="WP_066431274.1">
    <property type="nucleotide sequence ID" value="NZ_CP014227.1"/>
</dbReference>
<evidence type="ECO:0000256" key="3">
    <source>
        <dbReference type="ARBA" id="ARBA00022827"/>
    </source>
</evidence>
<dbReference type="EMBL" id="CP014227">
    <property type="protein sequence ID" value="AMD86021.1"/>
    <property type="molecule type" value="Genomic_DNA"/>
</dbReference>
<dbReference type="SUPFAM" id="SSF51905">
    <property type="entry name" value="FAD/NAD(P)-binding domain"/>
    <property type="match status" value="1"/>
</dbReference>
<dbReference type="PRINTS" id="PR00368">
    <property type="entry name" value="FADPNR"/>
</dbReference>
<dbReference type="InterPro" id="IPR036188">
    <property type="entry name" value="FAD/NAD-bd_sf"/>
</dbReference>
<accession>A0AAX2GZT2</accession>
<dbReference type="Pfam" id="PF22780">
    <property type="entry name" value="HI0933_like_1st"/>
    <property type="match status" value="1"/>
</dbReference>
<evidence type="ECO:0000256" key="1">
    <source>
        <dbReference type="ARBA" id="ARBA00001974"/>
    </source>
</evidence>
<comment type="cofactor">
    <cofactor evidence="1">
        <name>FAD</name>
        <dbReference type="ChEBI" id="CHEBI:57692"/>
    </cofactor>
</comment>
<keyword evidence="3" id="KW-0274">FAD</keyword>
<name>A0AAX2GZT2_9FLAO</name>
<dbReference type="KEGG" id="chg:AXF12_11190"/>
<organism evidence="7 9">
    <name type="scientific">Capnocytophaga haemolytica</name>
    <dbReference type="NCBI Taxonomy" id="45243"/>
    <lineage>
        <taxon>Bacteria</taxon>
        <taxon>Pseudomonadati</taxon>
        <taxon>Bacteroidota</taxon>
        <taxon>Flavobacteriia</taxon>
        <taxon>Flavobacteriales</taxon>
        <taxon>Flavobacteriaceae</taxon>
        <taxon>Capnocytophaga</taxon>
    </lineage>
</organism>
<protein>
    <submittedName>
        <fullName evidence="7">Dihydrolipoamide dehydrogenase</fullName>
    </submittedName>
    <submittedName>
        <fullName evidence="6">Flavoprotein</fullName>
    </submittedName>
</protein>
<evidence type="ECO:0000313" key="8">
    <source>
        <dbReference type="Proteomes" id="UP000065822"/>
    </source>
</evidence>
<dbReference type="InterPro" id="IPR004792">
    <property type="entry name" value="BaiN-like"/>
</dbReference>
<dbReference type="PRINTS" id="PR00411">
    <property type="entry name" value="PNDRDTASEI"/>
</dbReference>
<dbReference type="InterPro" id="IPR055178">
    <property type="entry name" value="RsdA/BaiN/AoA(So)-like_dom"/>
</dbReference>
<dbReference type="NCBIfam" id="TIGR00275">
    <property type="entry name" value="aminoacetone oxidase family FAD-binding enzyme"/>
    <property type="match status" value="1"/>
</dbReference>
<dbReference type="InterPro" id="IPR023166">
    <property type="entry name" value="BaiN-like_dom_sf"/>
</dbReference>
<evidence type="ECO:0000259" key="4">
    <source>
        <dbReference type="Pfam" id="PF03486"/>
    </source>
</evidence>
<evidence type="ECO:0000313" key="9">
    <source>
        <dbReference type="Proteomes" id="UP000215539"/>
    </source>
</evidence>
<dbReference type="PANTHER" id="PTHR42887">
    <property type="entry name" value="OS12G0638800 PROTEIN"/>
    <property type="match status" value="1"/>
</dbReference>
<dbReference type="PANTHER" id="PTHR42887:SF2">
    <property type="entry name" value="OS12G0638800 PROTEIN"/>
    <property type="match status" value="1"/>
</dbReference>
<evidence type="ECO:0000256" key="2">
    <source>
        <dbReference type="ARBA" id="ARBA00022630"/>
    </source>
</evidence>
<dbReference type="AlphaFoldDB" id="A0AAX2GZT2"/>
<proteinExistence type="predicted"/>
<reference evidence="6 8" key="1">
    <citation type="submission" date="2016-02" db="EMBL/GenBank/DDBJ databases">
        <authorList>
            <person name="Holder M.E."/>
            <person name="Ajami N.J."/>
            <person name="Petrosino J.F."/>
        </authorList>
    </citation>
    <scope>NUCLEOTIDE SEQUENCE [LARGE SCALE GENOMIC DNA]</scope>
    <source>
        <strain evidence="6 8">CCUG 32990</strain>
    </source>
</reference>
<dbReference type="Pfam" id="PF03486">
    <property type="entry name" value="HI0933_like"/>
    <property type="match status" value="1"/>
</dbReference>